<protein>
    <submittedName>
        <fullName evidence="2">ABC transporter permease</fullName>
    </submittedName>
</protein>
<dbReference type="Proteomes" id="UP001185706">
    <property type="component" value="Unassembled WGS sequence"/>
</dbReference>
<feature type="transmembrane region" description="Helical" evidence="1">
    <location>
        <begin position="46"/>
        <end position="64"/>
    </location>
</feature>
<dbReference type="RefSeq" id="WP_316993922.1">
    <property type="nucleotide sequence ID" value="NZ_JAVBIB010000034.1"/>
</dbReference>
<keyword evidence="1" id="KW-0472">Membrane</keyword>
<dbReference type="AlphaFoldDB" id="A0AAE4SVJ4"/>
<dbReference type="EMBL" id="JAVBIB010000034">
    <property type="protein sequence ID" value="MDV2420503.1"/>
    <property type="molecule type" value="Genomic_DNA"/>
</dbReference>
<organism evidence="2 3">
    <name type="scientific">Corynebacterium tuberculostearicum</name>
    <dbReference type="NCBI Taxonomy" id="38304"/>
    <lineage>
        <taxon>Bacteria</taxon>
        <taxon>Bacillati</taxon>
        <taxon>Actinomycetota</taxon>
        <taxon>Actinomycetes</taxon>
        <taxon>Mycobacteriales</taxon>
        <taxon>Corynebacteriaceae</taxon>
        <taxon>Corynebacterium</taxon>
    </lineage>
</organism>
<evidence type="ECO:0000256" key="1">
    <source>
        <dbReference type="SAM" id="Phobius"/>
    </source>
</evidence>
<name>A0AAE4SVJ4_9CORY</name>
<gene>
    <name evidence="2" type="ORF">RAE03_12130</name>
</gene>
<evidence type="ECO:0000313" key="2">
    <source>
        <dbReference type="EMBL" id="MDV2420503.1"/>
    </source>
</evidence>
<reference evidence="2" key="1">
    <citation type="submission" date="2023-08" db="EMBL/GenBank/DDBJ databases">
        <title>Genomic characterization of the C. tuberculostearicum species complex, a ubiquitous member of the human skin microbiome.</title>
        <authorList>
            <person name="Ahmed N."/>
            <person name="Deming C."/>
            <person name="Conlan S."/>
            <person name="Segre J."/>
        </authorList>
    </citation>
    <scope>NUCLEOTIDE SEQUENCE</scope>
    <source>
        <strain evidence="2">CTNIH22</strain>
    </source>
</reference>
<feature type="transmembrane region" description="Helical" evidence="1">
    <location>
        <begin position="134"/>
        <end position="155"/>
    </location>
</feature>
<keyword evidence="1" id="KW-0812">Transmembrane</keyword>
<accession>A0AAE4SVJ4</accession>
<keyword evidence="1" id="KW-1133">Transmembrane helix</keyword>
<sequence length="262" mass="28771">MLKVALHYFKIDRPAWLSCAAILVLLALLAAYEVNFKPYLGMTEMLAGIVPMFAGIVWAVALFSKEFETKSVVWSLSQDLSSSKWFFCRIISPLISALIFGVCVWGIVEVSQLRSDGLNQVKNMMSYSYIAGHALYPAVVTVLMVSVASIAGVVFKKSIPAVAVTFALGLLVGTTGASWLNPLLPVEKGEFSGPHPDPALLLVPGDILESEPIENGKYLVEFYPNSAFWQAQTLYTLMWLLLSLILLVSTLFLFKRASKKAI</sequence>
<proteinExistence type="predicted"/>
<comment type="caution">
    <text evidence="2">The sequence shown here is derived from an EMBL/GenBank/DDBJ whole genome shotgun (WGS) entry which is preliminary data.</text>
</comment>
<feature type="transmembrane region" description="Helical" evidence="1">
    <location>
        <begin position="234"/>
        <end position="254"/>
    </location>
</feature>
<evidence type="ECO:0000313" key="3">
    <source>
        <dbReference type="Proteomes" id="UP001185706"/>
    </source>
</evidence>
<feature type="transmembrane region" description="Helical" evidence="1">
    <location>
        <begin position="162"/>
        <end position="180"/>
    </location>
</feature>
<feature type="transmembrane region" description="Helical" evidence="1">
    <location>
        <begin position="85"/>
        <end position="108"/>
    </location>
</feature>